<accession>A0A8S5QKG6</accession>
<name>A0A8S5QKG6_9CAUD</name>
<protein>
    <submittedName>
        <fullName evidence="1">Uncharacterized protein</fullName>
    </submittedName>
</protein>
<dbReference type="EMBL" id="BK015677">
    <property type="protein sequence ID" value="DAE19560.1"/>
    <property type="molecule type" value="Genomic_DNA"/>
</dbReference>
<proteinExistence type="predicted"/>
<reference evidence="1" key="1">
    <citation type="journal article" date="2021" name="Proc. Natl. Acad. Sci. U.S.A.">
        <title>A Catalog of Tens of Thousands of Viruses from Human Metagenomes Reveals Hidden Associations with Chronic Diseases.</title>
        <authorList>
            <person name="Tisza M.J."/>
            <person name="Buck C.B."/>
        </authorList>
    </citation>
    <scope>NUCLEOTIDE SEQUENCE</scope>
    <source>
        <strain evidence="1">Ct0hG5</strain>
    </source>
</reference>
<organism evidence="1">
    <name type="scientific">Siphoviridae sp. ct0hG5</name>
    <dbReference type="NCBI Taxonomy" id="2826269"/>
    <lineage>
        <taxon>Viruses</taxon>
        <taxon>Duplodnaviria</taxon>
        <taxon>Heunggongvirae</taxon>
        <taxon>Uroviricota</taxon>
        <taxon>Caudoviricetes</taxon>
    </lineage>
</organism>
<evidence type="ECO:0000313" key="1">
    <source>
        <dbReference type="EMBL" id="DAE19560.1"/>
    </source>
</evidence>
<sequence length="32" mass="3616">MSAARRFYYEQTPGSEPAGMFTTHYKNGGMTQ</sequence>